<feature type="chain" id="PRO_5003263307" evidence="2">
    <location>
        <begin position="17"/>
        <end position="269"/>
    </location>
</feature>
<name>F0W4U2_9STRA</name>
<feature type="compositionally biased region" description="Basic and acidic residues" evidence="1">
    <location>
        <begin position="79"/>
        <end position="89"/>
    </location>
</feature>
<evidence type="ECO:0000313" key="3">
    <source>
        <dbReference type="EMBL" id="CCA16130.1"/>
    </source>
</evidence>
<feature type="signal peptide" evidence="2">
    <location>
        <begin position="1"/>
        <end position="16"/>
    </location>
</feature>
<evidence type="ECO:0000256" key="1">
    <source>
        <dbReference type="SAM" id="MobiDB-lite"/>
    </source>
</evidence>
<accession>F0W4U2</accession>
<gene>
    <name evidence="3" type="primary">AlNc14C18G1912</name>
    <name evidence="3" type="ORF">ALNC14_022730</name>
</gene>
<sequence length="269" mass="30712">MVAVITLAIIAVEVIQHSIYFGSANSISTLAKLDVQLWGSRTPNQAMGRRKRKKKQTTEQTMEKMNNPKIIDDSNTDQKTTDQKTTDQEITDQKVTEKEIDYQEMLAQHKRASKLWDEVRENCKEETISTDRYLKCFASLINDMYEKTIREHGSITPTTQGELDTLIVGTLACEADEEAINTLIAMWKPYKSNLFDSIESRVSDNFRRSSSSRATTRIRLLTLLPVLDIVVILIGIRKKKKVNWVESENIKPKVLSSLEKNPSLPLNHL</sequence>
<feature type="region of interest" description="Disordered" evidence="1">
    <location>
        <begin position="42"/>
        <end position="89"/>
    </location>
</feature>
<keyword evidence="2" id="KW-0732">Signal</keyword>
<dbReference type="EMBL" id="FR824063">
    <property type="protein sequence ID" value="CCA16130.1"/>
    <property type="molecule type" value="Genomic_DNA"/>
</dbReference>
<reference evidence="3" key="1">
    <citation type="journal article" date="2011" name="PLoS Biol.">
        <title>Gene gain and loss during evolution of obligate parasitism in the white rust pathogen of Arabidopsis thaliana.</title>
        <authorList>
            <person name="Kemen E."/>
            <person name="Gardiner A."/>
            <person name="Schultz-Larsen T."/>
            <person name="Kemen A.C."/>
            <person name="Balmuth A.L."/>
            <person name="Robert-Seilaniantz A."/>
            <person name="Bailey K."/>
            <person name="Holub E."/>
            <person name="Studholme D.J."/>
            <person name="Maclean D."/>
            <person name="Jones J.D."/>
        </authorList>
    </citation>
    <scope>NUCLEOTIDE SEQUENCE</scope>
</reference>
<evidence type="ECO:0000256" key="2">
    <source>
        <dbReference type="SAM" id="SignalP"/>
    </source>
</evidence>
<dbReference type="HOGENOM" id="CLU_1035939_0_0_1"/>
<reference evidence="3" key="2">
    <citation type="submission" date="2011-02" db="EMBL/GenBank/DDBJ databases">
        <authorList>
            <person name="MacLean D."/>
        </authorList>
    </citation>
    <scope>NUCLEOTIDE SEQUENCE</scope>
</reference>
<dbReference type="AlphaFoldDB" id="F0W4U2"/>
<organism evidence="3">
    <name type="scientific">Albugo laibachii Nc14</name>
    <dbReference type="NCBI Taxonomy" id="890382"/>
    <lineage>
        <taxon>Eukaryota</taxon>
        <taxon>Sar</taxon>
        <taxon>Stramenopiles</taxon>
        <taxon>Oomycota</taxon>
        <taxon>Peronosporomycetes</taxon>
        <taxon>Albuginales</taxon>
        <taxon>Albuginaceae</taxon>
        <taxon>Albugo</taxon>
    </lineage>
</organism>
<protein>
    <submittedName>
        <fullName evidence="3">AlNc14C18G1912 protein</fullName>
    </submittedName>
</protein>
<proteinExistence type="predicted"/>